<keyword evidence="1" id="KW-0812">Transmembrane</keyword>
<dbReference type="OrthoDB" id="10267497at2759"/>
<protein>
    <submittedName>
        <fullName evidence="2">Uncharacterized protein</fullName>
    </submittedName>
</protein>
<evidence type="ECO:0000313" key="2">
    <source>
        <dbReference type="EMBL" id="GMH46684.1"/>
    </source>
</evidence>
<keyword evidence="1" id="KW-1133">Transmembrane helix</keyword>
<proteinExistence type="predicted"/>
<evidence type="ECO:0000256" key="1">
    <source>
        <dbReference type="SAM" id="Phobius"/>
    </source>
</evidence>
<organism evidence="2 3">
    <name type="scientific">Triparma retinervis</name>
    <dbReference type="NCBI Taxonomy" id="2557542"/>
    <lineage>
        <taxon>Eukaryota</taxon>
        <taxon>Sar</taxon>
        <taxon>Stramenopiles</taxon>
        <taxon>Ochrophyta</taxon>
        <taxon>Bolidophyceae</taxon>
        <taxon>Parmales</taxon>
        <taxon>Triparmaceae</taxon>
        <taxon>Triparma</taxon>
    </lineage>
</organism>
<accession>A0A9W7DKC4</accession>
<gene>
    <name evidence="2" type="ORF">TrRE_jg8160</name>
</gene>
<feature type="transmembrane region" description="Helical" evidence="1">
    <location>
        <begin position="39"/>
        <end position="59"/>
    </location>
</feature>
<name>A0A9W7DKC4_9STRA</name>
<feature type="transmembrane region" description="Helical" evidence="1">
    <location>
        <begin position="105"/>
        <end position="125"/>
    </location>
</feature>
<feature type="transmembrane region" description="Helical" evidence="1">
    <location>
        <begin position="225"/>
        <end position="241"/>
    </location>
</feature>
<comment type="caution">
    <text evidence="2">The sequence shown here is derived from an EMBL/GenBank/DDBJ whole genome shotgun (WGS) entry which is preliminary data.</text>
</comment>
<reference evidence="2" key="1">
    <citation type="submission" date="2022-07" db="EMBL/GenBank/DDBJ databases">
        <title>Genome analysis of Parmales, a sister group of diatoms, reveals the evolutionary specialization of diatoms from phago-mixotrophs to photoautotrophs.</title>
        <authorList>
            <person name="Ban H."/>
            <person name="Sato S."/>
            <person name="Yoshikawa S."/>
            <person name="Kazumasa Y."/>
            <person name="Nakamura Y."/>
            <person name="Ichinomiya M."/>
            <person name="Saitoh K."/>
            <person name="Sato N."/>
            <person name="Blanc-Mathieu R."/>
            <person name="Endo H."/>
            <person name="Kuwata A."/>
            <person name="Ogata H."/>
        </authorList>
    </citation>
    <scope>NUCLEOTIDE SEQUENCE</scope>
</reference>
<feature type="transmembrane region" description="Helical" evidence="1">
    <location>
        <begin position="137"/>
        <end position="159"/>
    </location>
</feature>
<feature type="transmembrane region" description="Helical" evidence="1">
    <location>
        <begin position="71"/>
        <end position="93"/>
    </location>
</feature>
<sequence>MDTLQMVHEATKLRLRSALKAPEVGSSQLSVGLGGDIPVFPPIALLALTCLGIFLKMIMPTVRVLPVRLNTFSFRSSAFVVGLGVMVGCVKLTEEAFRANSTEVNFAPVPSLCTSGILGIIRNPVYSSAMFSLSPGVIIASNSLYMVFTHVIMASYIIFHVVPTEEAFLNKLFPTDFTNYLVSTPKFLPQLGPVSGTHVVLGLLAIHFFEFLWKFPIFVKRKEGLAFHFLMTMAWGYHHWLQLD</sequence>
<dbReference type="Gene3D" id="1.20.120.1630">
    <property type="match status" value="1"/>
</dbReference>
<dbReference type="Proteomes" id="UP001165082">
    <property type="component" value="Unassembled WGS sequence"/>
</dbReference>
<feature type="transmembrane region" description="Helical" evidence="1">
    <location>
        <begin position="195"/>
        <end position="213"/>
    </location>
</feature>
<keyword evidence="1" id="KW-0472">Membrane</keyword>
<keyword evidence="3" id="KW-1185">Reference proteome</keyword>
<evidence type="ECO:0000313" key="3">
    <source>
        <dbReference type="Proteomes" id="UP001165082"/>
    </source>
</evidence>
<dbReference type="EMBL" id="BRXZ01001805">
    <property type="protein sequence ID" value="GMH46684.1"/>
    <property type="molecule type" value="Genomic_DNA"/>
</dbReference>
<dbReference type="AlphaFoldDB" id="A0A9W7DKC4"/>